<comment type="caution">
    <text evidence="2">The sequence shown here is derived from an EMBL/GenBank/DDBJ whole genome shotgun (WGS) entry which is preliminary data.</text>
</comment>
<dbReference type="InterPro" id="IPR015216">
    <property type="entry name" value="SANTA"/>
</dbReference>
<evidence type="ECO:0000259" key="1">
    <source>
        <dbReference type="Pfam" id="PF09133"/>
    </source>
</evidence>
<accession>A0AAU9PRM8</accession>
<evidence type="ECO:0000313" key="3">
    <source>
        <dbReference type="Proteomes" id="UP001157418"/>
    </source>
</evidence>
<dbReference type="EMBL" id="CAKMRJ010005745">
    <property type="protein sequence ID" value="CAH1452301.1"/>
    <property type="molecule type" value="Genomic_DNA"/>
</dbReference>
<evidence type="ECO:0000313" key="2">
    <source>
        <dbReference type="EMBL" id="CAH1452301.1"/>
    </source>
</evidence>
<protein>
    <recommendedName>
        <fullName evidence="1">SANTA domain-containing protein</fullName>
    </recommendedName>
</protein>
<dbReference type="Pfam" id="PF09133">
    <property type="entry name" value="SANTA"/>
    <property type="match status" value="1"/>
</dbReference>
<sequence>MAFDAADSSPPSRSHFKKSVSLRDWWLTKPQSDDDRNTIGVSGLTSTSQLNRAERCFSSAPIVKAYDFFELETVDGVCVSLQGYINKEKTLGSGFSSEVFDHFVVGFPSYWEEFSTSCRQRRSSDECVSTEHEDEKHSIEQHDKFHDMNTRVEDCKDKVLSSKSTSVSPHGPTETECYSGKRSRSGRVLLPSLEFWRNQTVVYDAGLDRQVTGVSVAGDHGIGRGCVSGRSHGGC</sequence>
<dbReference type="AlphaFoldDB" id="A0AAU9PRM8"/>
<dbReference type="Proteomes" id="UP001157418">
    <property type="component" value="Unassembled WGS sequence"/>
</dbReference>
<dbReference type="InterPro" id="IPR053090">
    <property type="entry name" value="Centromere_KNL-2_homolog"/>
</dbReference>
<organism evidence="2 3">
    <name type="scientific">Lactuca virosa</name>
    <dbReference type="NCBI Taxonomy" id="75947"/>
    <lineage>
        <taxon>Eukaryota</taxon>
        <taxon>Viridiplantae</taxon>
        <taxon>Streptophyta</taxon>
        <taxon>Embryophyta</taxon>
        <taxon>Tracheophyta</taxon>
        <taxon>Spermatophyta</taxon>
        <taxon>Magnoliopsida</taxon>
        <taxon>eudicotyledons</taxon>
        <taxon>Gunneridae</taxon>
        <taxon>Pentapetalae</taxon>
        <taxon>asterids</taxon>
        <taxon>campanulids</taxon>
        <taxon>Asterales</taxon>
        <taxon>Asteraceae</taxon>
        <taxon>Cichorioideae</taxon>
        <taxon>Cichorieae</taxon>
        <taxon>Lactucinae</taxon>
        <taxon>Lactuca</taxon>
    </lineage>
</organism>
<proteinExistence type="predicted"/>
<name>A0AAU9PRM8_9ASTR</name>
<gene>
    <name evidence="2" type="ORF">LVIROSA_LOCUS37606</name>
</gene>
<reference evidence="2 3" key="1">
    <citation type="submission" date="2022-01" db="EMBL/GenBank/DDBJ databases">
        <authorList>
            <person name="Xiong W."/>
            <person name="Schranz E."/>
        </authorList>
    </citation>
    <scope>NUCLEOTIDE SEQUENCE [LARGE SCALE GENOMIC DNA]</scope>
</reference>
<dbReference type="PANTHER" id="PTHR35311">
    <property type="entry name" value="KINETOCHORE-ASSOCIATED PROTEIN KNL-2 HOMOLOG"/>
    <property type="match status" value="1"/>
</dbReference>
<feature type="domain" description="SANTA" evidence="1">
    <location>
        <begin position="20"/>
        <end position="113"/>
    </location>
</feature>
<dbReference type="PANTHER" id="PTHR35311:SF9">
    <property type="entry name" value="KINETOCHORE-ASSOCIATED PROTEIN KNL-2 HOMOLOG"/>
    <property type="match status" value="1"/>
</dbReference>
<keyword evidence="3" id="KW-1185">Reference proteome</keyword>